<dbReference type="SMART" id="SM00829">
    <property type="entry name" value="PKS_ER"/>
    <property type="match status" value="1"/>
</dbReference>
<accession>A0A2W5VL87</accession>
<dbReference type="SUPFAM" id="SSF50129">
    <property type="entry name" value="GroES-like"/>
    <property type="match status" value="1"/>
</dbReference>
<dbReference type="PANTHER" id="PTHR43677">
    <property type="entry name" value="SHORT-CHAIN DEHYDROGENASE/REDUCTASE"/>
    <property type="match status" value="1"/>
</dbReference>
<dbReference type="Gene3D" id="3.90.180.10">
    <property type="entry name" value="Medium-chain alcohol dehydrogenases, catalytic domain"/>
    <property type="match status" value="1"/>
</dbReference>
<gene>
    <name evidence="2" type="ORF">DI526_04950</name>
</gene>
<feature type="domain" description="Enoyl reductase (ER)" evidence="1">
    <location>
        <begin position="16"/>
        <end position="332"/>
    </location>
</feature>
<dbReference type="AlphaFoldDB" id="A0A2W5VL87"/>
<evidence type="ECO:0000313" key="3">
    <source>
        <dbReference type="Proteomes" id="UP000249393"/>
    </source>
</evidence>
<dbReference type="Pfam" id="PF00107">
    <property type="entry name" value="ADH_zinc_N"/>
    <property type="match status" value="1"/>
</dbReference>
<evidence type="ECO:0000259" key="1">
    <source>
        <dbReference type="SMART" id="SM00829"/>
    </source>
</evidence>
<reference evidence="2 3" key="1">
    <citation type="submission" date="2017-08" db="EMBL/GenBank/DDBJ databases">
        <title>Infants hospitalized years apart are colonized by the same room-sourced microbial strains.</title>
        <authorList>
            <person name="Brooks B."/>
            <person name="Olm M.R."/>
            <person name="Firek B.A."/>
            <person name="Baker R."/>
            <person name="Thomas B.C."/>
            <person name="Morowitz M.J."/>
            <person name="Banfield J.F."/>
        </authorList>
    </citation>
    <scope>NUCLEOTIDE SEQUENCE [LARGE SCALE GENOMIC DNA]</scope>
    <source>
        <strain evidence="2">S2_003_000_R2_4</strain>
    </source>
</reference>
<name>A0A2W5VL87_9CAUL</name>
<dbReference type="InterPro" id="IPR013149">
    <property type="entry name" value="ADH-like_C"/>
</dbReference>
<dbReference type="Pfam" id="PF08240">
    <property type="entry name" value="ADH_N"/>
    <property type="match status" value="1"/>
</dbReference>
<dbReference type="SUPFAM" id="SSF51735">
    <property type="entry name" value="NAD(P)-binding Rossmann-fold domains"/>
    <property type="match status" value="1"/>
</dbReference>
<proteinExistence type="predicted"/>
<dbReference type="InterPro" id="IPR011032">
    <property type="entry name" value="GroES-like_sf"/>
</dbReference>
<protein>
    <submittedName>
        <fullName evidence="2">Alcohol dehydrogenase</fullName>
    </submittedName>
</protein>
<dbReference type="InterPro" id="IPR020843">
    <property type="entry name" value="ER"/>
</dbReference>
<comment type="caution">
    <text evidence="2">The sequence shown here is derived from an EMBL/GenBank/DDBJ whole genome shotgun (WGS) entry which is preliminary data.</text>
</comment>
<dbReference type="PANTHER" id="PTHR43677:SF3">
    <property type="entry name" value="PROSTAGLANDIN REDUCTASE 3"/>
    <property type="match status" value="1"/>
</dbReference>
<dbReference type="InterPro" id="IPR013154">
    <property type="entry name" value="ADH-like_N"/>
</dbReference>
<dbReference type="Proteomes" id="UP000249393">
    <property type="component" value="Unassembled WGS sequence"/>
</dbReference>
<sequence length="337" mass="35799">MSETYRALRLERFAKTLREAADIVALPIAEPGPGEVRVVNHWCGVNGLFDVQIARDAVSYVKLKPPIVMGVEAAGIVEAVGPGVEDLKIGDAVASNRFGGGYRERNIGPAESFVQLPACTAEMLTLASTGVSAHVAMHVIGQIQPGETVAISAAAGGLGHILVQLAKLRGCKVIAICGGERKVAFVKSLGADVVIDYRAESIAEVLNRDFSDALNLAIDTVGGEVFDAFLDNLAPHGRLVVAGVAQDMDAGPELVTAPRVAHKLYYKAASIRGFMNGLLTAHWPAARAELLELYAQGKITVRIDDSKFEGVESVYDAVDWLTSGRSMGKVVARLKRD</sequence>
<dbReference type="GO" id="GO:0016491">
    <property type="term" value="F:oxidoreductase activity"/>
    <property type="evidence" value="ECO:0007669"/>
    <property type="project" value="InterPro"/>
</dbReference>
<evidence type="ECO:0000313" key="2">
    <source>
        <dbReference type="EMBL" id="PZR36115.1"/>
    </source>
</evidence>
<dbReference type="Gene3D" id="3.40.50.720">
    <property type="entry name" value="NAD(P)-binding Rossmann-like Domain"/>
    <property type="match status" value="1"/>
</dbReference>
<dbReference type="RefSeq" id="WP_304274848.1">
    <property type="nucleotide sequence ID" value="NZ_QFQZ01000009.1"/>
</dbReference>
<organism evidence="2 3">
    <name type="scientific">Caulobacter segnis</name>
    <dbReference type="NCBI Taxonomy" id="88688"/>
    <lineage>
        <taxon>Bacteria</taxon>
        <taxon>Pseudomonadati</taxon>
        <taxon>Pseudomonadota</taxon>
        <taxon>Alphaproteobacteria</taxon>
        <taxon>Caulobacterales</taxon>
        <taxon>Caulobacteraceae</taxon>
        <taxon>Caulobacter</taxon>
    </lineage>
</organism>
<dbReference type="InterPro" id="IPR051397">
    <property type="entry name" value="Zn-ADH-like_protein"/>
</dbReference>
<dbReference type="InterPro" id="IPR036291">
    <property type="entry name" value="NAD(P)-bd_dom_sf"/>
</dbReference>
<dbReference type="EMBL" id="QFQZ01000009">
    <property type="protein sequence ID" value="PZR36115.1"/>
    <property type="molecule type" value="Genomic_DNA"/>
</dbReference>